<keyword evidence="3" id="KW-0863">Zinc-finger</keyword>
<keyword evidence="4" id="KW-0862">Zinc</keyword>
<feature type="compositionally biased region" description="Low complexity" evidence="8">
    <location>
        <begin position="357"/>
        <end position="367"/>
    </location>
</feature>
<evidence type="ECO:0000256" key="8">
    <source>
        <dbReference type="SAM" id="MobiDB-lite"/>
    </source>
</evidence>
<feature type="region of interest" description="Disordered" evidence="8">
    <location>
        <begin position="1"/>
        <end position="77"/>
    </location>
</feature>
<reference evidence="10 11" key="1">
    <citation type="journal article" date="2024" name="IMA Fungus">
        <title>IMA Genome - F19 : A genome assembly and annotation guide to empower mycologists, including annotated draft genome sequences of Ceratocystis pirilliformis, Diaporthe australafricana, Fusarium ophioides, Paecilomyces lecythidis, and Sporothrix stenoceras.</title>
        <authorList>
            <person name="Aylward J."/>
            <person name="Wilson A.M."/>
            <person name="Visagie C.M."/>
            <person name="Spraker J."/>
            <person name="Barnes I."/>
            <person name="Buitendag C."/>
            <person name="Ceriani C."/>
            <person name="Del Mar Angel L."/>
            <person name="du Plessis D."/>
            <person name="Fuchs T."/>
            <person name="Gasser K."/>
            <person name="Kramer D."/>
            <person name="Li W."/>
            <person name="Munsamy K."/>
            <person name="Piso A."/>
            <person name="Price J.L."/>
            <person name="Sonnekus B."/>
            <person name="Thomas C."/>
            <person name="van der Nest A."/>
            <person name="van Dijk A."/>
            <person name="van Heerden A."/>
            <person name="van Vuuren N."/>
            <person name="Yilmaz N."/>
            <person name="Duong T.A."/>
            <person name="van der Merwe N.A."/>
            <person name="Wingfield M.J."/>
            <person name="Wingfield B.D."/>
        </authorList>
    </citation>
    <scope>NUCLEOTIDE SEQUENCE [LARGE SCALE GENOMIC DNA]</scope>
    <source>
        <strain evidence="10 11">CMW 18167</strain>
    </source>
</reference>
<comment type="subcellular location">
    <subcellularLocation>
        <location evidence="1">Nucleus</location>
    </subcellularLocation>
</comment>
<organism evidence="10 11">
    <name type="scientific">Paecilomyces lecythidis</name>
    <dbReference type="NCBI Taxonomy" id="3004212"/>
    <lineage>
        <taxon>Eukaryota</taxon>
        <taxon>Fungi</taxon>
        <taxon>Dikarya</taxon>
        <taxon>Ascomycota</taxon>
        <taxon>Pezizomycotina</taxon>
        <taxon>Eurotiomycetes</taxon>
        <taxon>Eurotiomycetidae</taxon>
        <taxon>Eurotiales</taxon>
        <taxon>Thermoascaceae</taxon>
        <taxon>Paecilomyces</taxon>
    </lineage>
</organism>
<feature type="compositionally biased region" description="Basic and acidic residues" evidence="8">
    <location>
        <begin position="282"/>
        <end position="310"/>
    </location>
</feature>
<feature type="region of interest" description="Disordered" evidence="8">
    <location>
        <begin position="116"/>
        <end position="136"/>
    </location>
</feature>
<evidence type="ECO:0000256" key="7">
    <source>
        <dbReference type="ARBA" id="ARBA00023242"/>
    </source>
</evidence>
<dbReference type="PROSITE" id="PS51257">
    <property type="entry name" value="PROKAR_LIPOPROTEIN"/>
    <property type="match status" value="1"/>
</dbReference>
<protein>
    <recommendedName>
        <fullName evidence="9">DEUBAD domain-containing protein</fullName>
    </recommendedName>
</protein>
<evidence type="ECO:0000256" key="3">
    <source>
        <dbReference type="ARBA" id="ARBA00022771"/>
    </source>
</evidence>
<feature type="compositionally biased region" description="Basic residues" evidence="8">
    <location>
        <begin position="57"/>
        <end position="67"/>
    </location>
</feature>
<evidence type="ECO:0000256" key="5">
    <source>
        <dbReference type="ARBA" id="ARBA00023015"/>
    </source>
</evidence>
<evidence type="ECO:0000256" key="4">
    <source>
        <dbReference type="ARBA" id="ARBA00022833"/>
    </source>
</evidence>
<keyword evidence="11" id="KW-1185">Reference proteome</keyword>
<evidence type="ECO:0000256" key="1">
    <source>
        <dbReference type="ARBA" id="ARBA00004123"/>
    </source>
</evidence>
<gene>
    <name evidence="10" type="ORF">Plec18167_000827</name>
</gene>
<keyword evidence="2" id="KW-0479">Metal-binding</keyword>
<feature type="region of interest" description="Disordered" evidence="8">
    <location>
        <begin position="275"/>
        <end position="339"/>
    </location>
</feature>
<proteinExistence type="predicted"/>
<sequence length="470" mass="52071">MPPKRKAVPDGSITTTTAGACRRSQRVRRTATAPVAEPSNVAKAVKTMSPNEESPSKKPKRNPKRGAKKDPWDEGKLLTSSESPLIYIDLVKVLAHPDAWNCLDEDEKKEILSLLPDTVHPNPEPNPEDPDSKIPPIPQEFLRYSNTWREGVRQFQVDLEAGRYDPEWLRQAADAMEERSRGDFDDFKEQEFEEFWGQKQKLDYRALAGESSSVKLKTLIEHGIIQNGDVWKFTRAFQVGKTEKILVEKEAKVVDVVDSTLTFAIPPGKRVFLAAAESSNTSDKENGKGDTDKENTKEDDNLRPEPETHPDVNAATDPKSEKASNSEINSDLEAPEAEKSNISVEIVVPTAAEPAVAVASPPTTDTPNGNVLTAPSQALGNDSTEEAPIETNDEAAIVPIVPESEPGPIENIILPNVAGPQTLANKILEMDGRITNPPNSNAWKQFRCYRNNQDMGSLWEVRQTWYLKTH</sequence>
<evidence type="ECO:0000256" key="2">
    <source>
        <dbReference type="ARBA" id="ARBA00022723"/>
    </source>
</evidence>
<evidence type="ECO:0000313" key="10">
    <source>
        <dbReference type="EMBL" id="KAL1886892.1"/>
    </source>
</evidence>
<evidence type="ECO:0000313" key="11">
    <source>
        <dbReference type="Proteomes" id="UP001583193"/>
    </source>
</evidence>
<feature type="region of interest" description="Disordered" evidence="8">
    <location>
        <begin position="357"/>
        <end position="384"/>
    </location>
</feature>
<dbReference type="Proteomes" id="UP001583193">
    <property type="component" value="Unassembled WGS sequence"/>
</dbReference>
<feature type="compositionally biased region" description="Polar residues" evidence="8">
    <location>
        <begin position="368"/>
        <end position="382"/>
    </location>
</feature>
<name>A0ABR3YF86_9EURO</name>
<dbReference type="InterPro" id="IPR044867">
    <property type="entry name" value="DEUBAD_dom"/>
</dbReference>
<keyword evidence="5" id="KW-0805">Transcription regulation</keyword>
<dbReference type="Pfam" id="PF13919">
    <property type="entry name" value="ASXH"/>
    <property type="match status" value="1"/>
</dbReference>
<keyword evidence="7" id="KW-0539">Nucleus</keyword>
<evidence type="ECO:0000256" key="6">
    <source>
        <dbReference type="ARBA" id="ARBA00023163"/>
    </source>
</evidence>
<comment type="caution">
    <text evidence="10">The sequence shown here is derived from an EMBL/GenBank/DDBJ whole genome shotgun (WGS) entry which is preliminary data.</text>
</comment>
<dbReference type="PROSITE" id="PS51916">
    <property type="entry name" value="DEUBAD"/>
    <property type="match status" value="1"/>
</dbReference>
<evidence type="ECO:0000259" key="9">
    <source>
        <dbReference type="PROSITE" id="PS51916"/>
    </source>
</evidence>
<dbReference type="EMBL" id="JAVDPF010000001">
    <property type="protein sequence ID" value="KAL1886892.1"/>
    <property type="molecule type" value="Genomic_DNA"/>
</dbReference>
<accession>A0ABR3YF86</accession>
<keyword evidence="6" id="KW-0804">Transcription</keyword>
<dbReference type="InterPro" id="IPR028020">
    <property type="entry name" value="ASX_DEUBAD_dom"/>
</dbReference>
<feature type="domain" description="DEUBAD" evidence="9">
    <location>
        <begin position="81"/>
        <end position="201"/>
    </location>
</feature>